<dbReference type="CDD" id="cd00761">
    <property type="entry name" value="Glyco_tranf_GTA_type"/>
    <property type="match status" value="1"/>
</dbReference>
<keyword evidence="8 9" id="KW-0472">Membrane</keyword>
<dbReference type="GO" id="GO:0032580">
    <property type="term" value="C:Golgi cisterna membrane"/>
    <property type="evidence" value="ECO:0007669"/>
    <property type="project" value="UniProtKB-SubCell"/>
</dbReference>
<keyword evidence="5 9" id="KW-0735">Signal-anchor</keyword>
<evidence type="ECO:0000256" key="5">
    <source>
        <dbReference type="ARBA" id="ARBA00022968"/>
    </source>
</evidence>
<dbReference type="SUPFAM" id="SSF53448">
    <property type="entry name" value="Nucleotide-diphospho-sugar transferases"/>
    <property type="match status" value="1"/>
</dbReference>
<accession>A0A6P8IEN2</accession>
<evidence type="ECO:0000313" key="12">
    <source>
        <dbReference type="Proteomes" id="UP000515163"/>
    </source>
</evidence>
<evidence type="ECO:0000256" key="9">
    <source>
        <dbReference type="RuleBase" id="RU364016"/>
    </source>
</evidence>
<dbReference type="Proteomes" id="UP000515163">
    <property type="component" value="Unplaced"/>
</dbReference>
<evidence type="ECO:0000256" key="10">
    <source>
        <dbReference type="SAM" id="Coils"/>
    </source>
</evidence>
<dbReference type="PANTHER" id="PTHR12369">
    <property type="entry name" value="CHONDROITIN SYNTHASE"/>
    <property type="match status" value="1"/>
</dbReference>
<evidence type="ECO:0000256" key="1">
    <source>
        <dbReference type="ARBA" id="ARBA00004447"/>
    </source>
</evidence>
<keyword evidence="7 9" id="KW-0333">Golgi apparatus</keyword>
<sequence length="568" mass="67084">MAYISVKFQRTAAYICCIICVLLIYHLYHVGNDAIRSKKETLELIDMENSRRLKVKREIKGQGIRKIDTSRDDQGNVSGFKLREEVLRRETETLKSQLLAYKKLNKRLQEKIQTMEYDKNILKQKILELKNRNVYLFTEAEKVRNKSLKDQWRIPEKRPVDGTEEDNQEVSKKSPLEIPEDIPFQSFAKTHVFEAPTDPKPKEYIFRGQRKETRKIKPMKKHIIDVQDVVLRELNVNKSLQMTKEHLFEGVYRFDISTGLEYELYFKHPKLLDSIIPVRLSRRLGPPNIEILSGVNRQTKELINLILPLSGRLERFQNFIDLFINVCVKKGENVFLTLVLYGEKDFKTVKKILQNLENDYDFRKYQLIMRDKEFSRGRALHDGVVYWKGRNPNVLIFFCDVDITFRPEFLRRCRTFTEPGKQVYYPVVFSLYNPKNVYEDGIIPEPEDQLKIDRQYGFWRRYGFGMTCQYRADYLNVGGFDLSIEGWGSEDQLLHSRYIAHRGIRVIRAPDRDLFHYYHEKHCDPNLTSHQYKSCLGSKANTEGTAAQVAMQLLKLREKCEGFDEKND</sequence>
<dbReference type="KEGG" id="aten:116299872"/>
<keyword evidence="4 9" id="KW-0812">Transmembrane</keyword>
<dbReference type="Gene3D" id="3.90.550.10">
    <property type="entry name" value="Spore Coat Polysaccharide Biosynthesis Protein SpsA, Chain A"/>
    <property type="match status" value="1"/>
</dbReference>
<dbReference type="Pfam" id="PF05679">
    <property type="entry name" value="CHGN"/>
    <property type="match status" value="1"/>
</dbReference>
<evidence type="ECO:0000313" key="13">
    <source>
        <dbReference type="RefSeq" id="XP_031564450.1"/>
    </source>
</evidence>
<dbReference type="GeneID" id="116299872"/>
<dbReference type="InterPro" id="IPR008428">
    <property type="entry name" value="Chond_GalNAc"/>
</dbReference>
<reference evidence="13" key="1">
    <citation type="submission" date="2025-08" db="UniProtKB">
        <authorList>
            <consortium name="RefSeq"/>
        </authorList>
    </citation>
    <scope>IDENTIFICATION</scope>
    <source>
        <tissue evidence="13">Tentacle</tissue>
    </source>
</reference>
<keyword evidence="12" id="KW-1185">Reference proteome</keyword>
<dbReference type="InterPro" id="IPR051227">
    <property type="entry name" value="CS_glycosyltransferase"/>
</dbReference>
<keyword evidence="10" id="KW-0175">Coiled coil</keyword>
<evidence type="ECO:0000256" key="6">
    <source>
        <dbReference type="ARBA" id="ARBA00022989"/>
    </source>
</evidence>
<protein>
    <recommendedName>
        <fullName evidence="9">Hexosyltransferase</fullName>
        <ecNumber evidence="9">2.4.1.-</ecNumber>
    </recommendedName>
</protein>
<evidence type="ECO:0000256" key="8">
    <source>
        <dbReference type="ARBA" id="ARBA00023136"/>
    </source>
</evidence>
<feature type="region of interest" description="Disordered" evidence="11">
    <location>
        <begin position="154"/>
        <end position="174"/>
    </location>
</feature>
<dbReference type="AlphaFoldDB" id="A0A6P8IEN2"/>
<dbReference type="InParanoid" id="A0A6P8IEN2"/>
<evidence type="ECO:0000256" key="2">
    <source>
        <dbReference type="ARBA" id="ARBA00009239"/>
    </source>
</evidence>
<evidence type="ECO:0000256" key="7">
    <source>
        <dbReference type="ARBA" id="ARBA00023034"/>
    </source>
</evidence>
<feature type="transmembrane region" description="Helical" evidence="9">
    <location>
        <begin position="12"/>
        <end position="28"/>
    </location>
</feature>
<evidence type="ECO:0000256" key="11">
    <source>
        <dbReference type="SAM" id="MobiDB-lite"/>
    </source>
</evidence>
<dbReference type="InterPro" id="IPR029044">
    <property type="entry name" value="Nucleotide-diphossugar_trans"/>
</dbReference>
<name>A0A6P8IEN2_ACTTE</name>
<organism evidence="12 13">
    <name type="scientific">Actinia tenebrosa</name>
    <name type="common">Australian red waratah sea anemone</name>
    <dbReference type="NCBI Taxonomy" id="6105"/>
    <lineage>
        <taxon>Eukaryota</taxon>
        <taxon>Metazoa</taxon>
        <taxon>Cnidaria</taxon>
        <taxon>Anthozoa</taxon>
        <taxon>Hexacorallia</taxon>
        <taxon>Actiniaria</taxon>
        <taxon>Actiniidae</taxon>
        <taxon>Actinia</taxon>
    </lineage>
</organism>
<keyword evidence="3 9" id="KW-0808">Transferase</keyword>
<dbReference type="PANTHER" id="PTHR12369:SF45">
    <property type="entry name" value="HEXOSYLTRANSFERASE"/>
    <property type="match status" value="1"/>
</dbReference>
<comment type="subcellular location">
    <subcellularLocation>
        <location evidence="1 9">Golgi apparatus</location>
        <location evidence="1 9">Golgi stack membrane</location>
        <topology evidence="1 9">Single-pass type II membrane protein</topology>
    </subcellularLocation>
</comment>
<evidence type="ECO:0000256" key="4">
    <source>
        <dbReference type="ARBA" id="ARBA00022692"/>
    </source>
</evidence>
<dbReference type="RefSeq" id="XP_031564450.1">
    <property type="nucleotide sequence ID" value="XM_031708590.1"/>
</dbReference>
<evidence type="ECO:0000256" key="3">
    <source>
        <dbReference type="ARBA" id="ARBA00022679"/>
    </source>
</evidence>
<comment type="similarity">
    <text evidence="2 9">Belongs to the chondroitin N-acetylgalactosaminyltransferase family.</text>
</comment>
<keyword evidence="6 9" id="KW-1133">Transmembrane helix</keyword>
<dbReference type="EC" id="2.4.1.-" evidence="9"/>
<gene>
    <name evidence="13" type="primary">LOC116299872</name>
</gene>
<feature type="coiled-coil region" evidence="10">
    <location>
        <begin position="91"/>
        <end position="132"/>
    </location>
</feature>
<dbReference type="OrthoDB" id="431432at2759"/>
<proteinExistence type="inferred from homology"/>
<dbReference type="GO" id="GO:0047238">
    <property type="term" value="F:glucuronosyl-N-acetylgalactosaminyl-proteoglycan 4-beta-N-acetylgalactosaminyltransferase activity"/>
    <property type="evidence" value="ECO:0007669"/>
    <property type="project" value="TreeGrafter"/>
</dbReference>